<sequence>MTPTLKDMHSRHVSVWIEAPPDAVYAFASDPGEWSRWAAGLAQGGLRLTAEGWIADSPMGIVRVSFTPANTHGVLDHVVELPSGERVYNPLRVVPAGENESRCEVVFTVRQRAGMTDEQFDADVAAVEADLERLRALLER</sequence>
<dbReference type="InterPro" id="IPR019587">
    <property type="entry name" value="Polyketide_cyclase/dehydratase"/>
</dbReference>
<dbReference type="SUPFAM" id="SSF55961">
    <property type="entry name" value="Bet v1-like"/>
    <property type="match status" value="1"/>
</dbReference>
<reference evidence="1 2" key="1">
    <citation type="journal article" date="2013" name="Genome Announc.">
        <title>Draft genome sequence of MKD8, a conjugal recipient Mycobacterium smegmatis strain.</title>
        <authorList>
            <person name="Gray T.A."/>
            <person name="Palumbo M.J."/>
            <person name="Derbyshire K.M."/>
        </authorList>
    </citation>
    <scope>NUCLEOTIDE SEQUENCE [LARGE SCALE GENOMIC DNA]</scope>
    <source>
        <strain evidence="1 2">MKD8</strain>
    </source>
</reference>
<evidence type="ECO:0000313" key="1">
    <source>
        <dbReference type="EMBL" id="AWT54114.1"/>
    </source>
</evidence>
<dbReference type="Pfam" id="PF10604">
    <property type="entry name" value="Polyketide_cyc2"/>
    <property type="match status" value="1"/>
</dbReference>
<evidence type="ECO:0008006" key="3">
    <source>
        <dbReference type="Google" id="ProtNLM"/>
    </source>
</evidence>
<dbReference type="AlphaFoldDB" id="A0A2U9PQT8"/>
<organism evidence="1 2">
    <name type="scientific">Mycolicibacterium smegmatis (strain MKD8)</name>
    <name type="common">Mycobacterium smegmatis</name>
    <dbReference type="NCBI Taxonomy" id="1214915"/>
    <lineage>
        <taxon>Bacteria</taxon>
        <taxon>Bacillati</taxon>
        <taxon>Actinomycetota</taxon>
        <taxon>Actinomycetes</taxon>
        <taxon>Mycobacteriales</taxon>
        <taxon>Mycobacteriaceae</taxon>
        <taxon>Mycolicibacterium</taxon>
    </lineage>
</organism>
<dbReference type="InterPro" id="IPR023393">
    <property type="entry name" value="START-like_dom_sf"/>
</dbReference>
<dbReference type="Gene3D" id="3.30.530.20">
    <property type="match status" value="1"/>
</dbReference>
<gene>
    <name evidence="1" type="ORF">D806_031400</name>
</gene>
<protein>
    <recommendedName>
        <fullName evidence="3">Polyketide cyclase / dehydrase and lipid transport</fullName>
    </recommendedName>
</protein>
<accession>A0A2U9PQT8</accession>
<evidence type="ECO:0000313" key="2">
    <source>
        <dbReference type="Proteomes" id="UP000011200"/>
    </source>
</evidence>
<name>A0A2U9PQT8_MYCSE</name>
<dbReference type="Proteomes" id="UP000011200">
    <property type="component" value="Chromosome"/>
</dbReference>
<proteinExistence type="predicted"/>
<reference evidence="2" key="2">
    <citation type="submission" date="2018-03" db="EMBL/GenBank/DDBJ databases">
        <authorList>
            <person name="Derbyshire K."/>
            <person name="Gray T.A."/>
            <person name="Champion M."/>
        </authorList>
    </citation>
    <scope>NUCLEOTIDE SEQUENCE [LARGE SCALE GENOMIC DNA]</scope>
    <source>
        <strain evidence="2">MKD8</strain>
    </source>
</reference>
<dbReference type="EMBL" id="CP027541">
    <property type="protein sequence ID" value="AWT54114.1"/>
    <property type="molecule type" value="Genomic_DNA"/>
</dbReference>